<evidence type="ECO:0000256" key="3">
    <source>
        <dbReference type="ARBA" id="ARBA00022448"/>
    </source>
</evidence>
<keyword evidence="4" id="KW-1003">Cell membrane</keyword>
<evidence type="ECO:0000256" key="6">
    <source>
        <dbReference type="ARBA" id="ARBA00022989"/>
    </source>
</evidence>
<feature type="transmembrane region" description="Helical" evidence="8">
    <location>
        <begin position="331"/>
        <end position="353"/>
    </location>
</feature>
<feature type="transmembrane region" description="Helical" evidence="8">
    <location>
        <begin position="289"/>
        <end position="310"/>
    </location>
</feature>
<dbReference type="InterPro" id="IPR003804">
    <property type="entry name" value="Lactate_perm"/>
</dbReference>
<evidence type="ECO:0000256" key="5">
    <source>
        <dbReference type="ARBA" id="ARBA00022692"/>
    </source>
</evidence>
<evidence type="ECO:0000256" key="4">
    <source>
        <dbReference type="ARBA" id="ARBA00022475"/>
    </source>
</evidence>
<evidence type="ECO:0000256" key="2">
    <source>
        <dbReference type="ARBA" id="ARBA00010100"/>
    </source>
</evidence>
<keyword evidence="8" id="KW-0997">Cell inner membrane</keyword>
<dbReference type="Pfam" id="PF02652">
    <property type="entry name" value="Lactate_perm"/>
    <property type="match status" value="1"/>
</dbReference>
<keyword evidence="5 8" id="KW-0812">Transmembrane</keyword>
<accession>A0ABV7BPS0</accession>
<keyword evidence="6 8" id="KW-1133">Transmembrane helix</keyword>
<feature type="transmembrane region" description="Helical" evidence="8">
    <location>
        <begin position="204"/>
        <end position="222"/>
    </location>
</feature>
<comment type="similarity">
    <text evidence="2 8">Belongs to the lactate permease family.</text>
</comment>
<feature type="transmembrane region" description="Helical" evidence="8">
    <location>
        <begin position="413"/>
        <end position="433"/>
    </location>
</feature>
<name>A0ABV7BPS0_9PROT</name>
<feature type="transmembrane region" description="Helical" evidence="8">
    <location>
        <begin position="99"/>
        <end position="124"/>
    </location>
</feature>
<evidence type="ECO:0000256" key="8">
    <source>
        <dbReference type="RuleBase" id="RU365092"/>
    </source>
</evidence>
<evidence type="ECO:0000256" key="1">
    <source>
        <dbReference type="ARBA" id="ARBA00004651"/>
    </source>
</evidence>
<evidence type="ECO:0000313" key="10">
    <source>
        <dbReference type="Proteomes" id="UP001595420"/>
    </source>
</evidence>
<reference evidence="10" key="1">
    <citation type="journal article" date="2019" name="Int. J. Syst. Evol. Microbiol.">
        <title>The Global Catalogue of Microorganisms (GCM) 10K type strain sequencing project: providing services to taxonomists for standard genome sequencing and annotation.</title>
        <authorList>
            <consortium name="The Broad Institute Genomics Platform"/>
            <consortium name="The Broad Institute Genome Sequencing Center for Infectious Disease"/>
            <person name="Wu L."/>
            <person name="Ma J."/>
        </authorList>
    </citation>
    <scope>NUCLEOTIDE SEQUENCE [LARGE SCALE GENOMIC DNA]</scope>
    <source>
        <strain evidence="10">CGMCC 1.16855</strain>
    </source>
</reference>
<keyword evidence="7 8" id="KW-0472">Membrane</keyword>
<comment type="subcellular location">
    <subcellularLocation>
        <location evidence="8">Cell inner membrane</location>
        <topology evidence="8">Multi-pass membrane protein</topology>
    </subcellularLocation>
    <subcellularLocation>
        <location evidence="1">Cell membrane</location>
        <topology evidence="1">Multi-pass membrane protein</topology>
    </subcellularLocation>
</comment>
<gene>
    <name evidence="9" type="ORF">ACFOD3_07150</name>
</gene>
<dbReference type="Proteomes" id="UP001595420">
    <property type="component" value="Unassembled WGS sequence"/>
</dbReference>
<feature type="transmembrane region" description="Helical" evidence="8">
    <location>
        <begin position="445"/>
        <end position="464"/>
    </location>
</feature>
<evidence type="ECO:0000313" key="9">
    <source>
        <dbReference type="EMBL" id="MFC2999662.1"/>
    </source>
</evidence>
<sequence>MMLLLQAAPLLLLVALLLSGRAGPVPAVLAALLASLPAVVATLDAPTLPFLAEETLRGAFLALKPIAVVMGGLLFHAAVSGRGGAAAPADPAPRRIFVASLLMGGFMESVTGFAVGAVFALSAIRGMGLRGAPAGAMALLSLTLVPWGGLGPGTSLGAALTGLPAQQVAALTAWPNAAWLLLMGPVLWRLCSAAGVAVPAREKAVQMGVLLAMSGILLASHALFPFEVAGILATGIPLLAMLYRLDPPRGAEGWRRAFRSLAPYLLLTAALLLARSWTTAPAWTPYADLPGFPITHVAVVLWLVAGGLMLHRAEPLARGRTALARGLRPALAMLLYVVLARWMAGAGIAGALAQAAAEGLGPAAPYAVPVLGLASGIVTGSNVGSNAALMPVQAALGQAAGLPPLLAPALHNFSGAAGAGMSFAGTAMICGLLADGARPAQIWRLLAPSLAGVVLLGWAMVALLG</sequence>
<feature type="transmembrane region" description="Helical" evidence="8">
    <location>
        <begin position="59"/>
        <end position="79"/>
    </location>
</feature>
<keyword evidence="10" id="KW-1185">Reference proteome</keyword>
<feature type="transmembrane region" description="Helical" evidence="8">
    <location>
        <begin position="177"/>
        <end position="197"/>
    </location>
</feature>
<organism evidence="9 10">
    <name type="scientific">Falsiroseomonas tokyonensis</name>
    <dbReference type="NCBI Taxonomy" id="430521"/>
    <lineage>
        <taxon>Bacteria</taxon>
        <taxon>Pseudomonadati</taxon>
        <taxon>Pseudomonadota</taxon>
        <taxon>Alphaproteobacteria</taxon>
        <taxon>Acetobacterales</taxon>
        <taxon>Roseomonadaceae</taxon>
        <taxon>Falsiroseomonas</taxon>
    </lineage>
</organism>
<feature type="transmembrane region" description="Helical" evidence="8">
    <location>
        <begin position="32"/>
        <end position="52"/>
    </location>
</feature>
<feature type="transmembrane region" description="Helical" evidence="8">
    <location>
        <begin position="228"/>
        <end position="245"/>
    </location>
</feature>
<protein>
    <recommendedName>
        <fullName evidence="8">L-lactate permease</fullName>
    </recommendedName>
</protein>
<comment type="caution">
    <text evidence="9">The sequence shown here is derived from an EMBL/GenBank/DDBJ whole genome shotgun (WGS) entry which is preliminary data.</text>
</comment>
<dbReference type="EMBL" id="JBHRSB010000002">
    <property type="protein sequence ID" value="MFC2999662.1"/>
    <property type="molecule type" value="Genomic_DNA"/>
</dbReference>
<evidence type="ECO:0000256" key="7">
    <source>
        <dbReference type="ARBA" id="ARBA00023136"/>
    </source>
</evidence>
<feature type="transmembrane region" description="Helical" evidence="8">
    <location>
        <begin position="257"/>
        <end position="277"/>
    </location>
</feature>
<feature type="transmembrane region" description="Helical" evidence="8">
    <location>
        <begin position="136"/>
        <end position="157"/>
    </location>
</feature>
<dbReference type="RefSeq" id="WP_216835755.1">
    <property type="nucleotide sequence ID" value="NZ_JAFNJS010000002.1"/>
</dbReference>
<proteinExistence type="inferred from homology"/>
<keyword evidence="3 8" id="KW-0813">Transport</keyword>
<comment type="function">
    <text evidence="8">Uptake of L-lactate across the membrane. Can also transport D-lactate and glycolate.</text>
</comment>